<dbReference type="Gene3D" id="3.10.310.30">
    <property type="match status" value="1"/>
</dbReference>
<accession>Q6KIM3</accession>
<sequence>MNKIFKKIEKMIKKYESIVIFHHVRPDGDCLGSQFGLKELIKDNFPNKKIFAIGNSENLFDFLDFKMDEVPSKEILKNSLGIIVDANYLERIEHSEIIKNQEIKEVIRIDHHPEDDDLNASLVFKDDSYAASAEQIGDLAIKLKWKISKKAAEYIYLGIITDSGRFLFNKTSSRTFSISSTLLKSKIDLDKFNLNLYKKTLSELKEQQIVLSNLKISGNILYFKASKEFLQIHKIDEKIANYVNLLSNIENYYVWIFFIEDEKENIIRIRLRSSGPNISDVAKKFNGGGHFRASGAKIKSFDEIENVLEESQKAIDFWLNEQKVQKSNS</sequence>
<gene>
    <name evidence="3" type="primary">mgpA</name>
    <name evidence="3" type="ordered locus">MMOB0670</name>
</gene>
<dbReference type="InterPro" id="IPR001667">
    <property type="entry name" value="DDH_dom"/>
</dbReference>
<reference evidence="3 4" key="1">
    <citation type="journal article" date="2004" name="Genome Res.">
        <title>The complete genome and proteome of Mycoplasma mobile.</title>
        <authorList>
            <person name="Jaffe J.D."/>
            <person name="Stange-Thomann N."/>
            <person name="Smith C."/>
            <person name="DeCaprio D."/>
            <person name="Fisher S."/>
            <person name="Butler J."/>
            <person name="Calvo S."/>
            <person name="Elkins T."/>
            <person name="FitzGerald M.G."/>
            <person name="Hafez N."/>
            <person name="Kodira C.D."/>
            <person name="Major J."/>
            <person name="Wang S."/>
            <person name="Wilkinson J."/>
            <person name="Nicol R."/>
            <person name="Nusbaum C."/>
            <person name="Birren B."/>
            <person name="Berg H.C."/>
            <person name="Church G.M."/>
        </authorList>
    </citation>
    <scope>NUCLEOTIDE SEQUENCE [LARGE SCALE GENOMIC DNA]</scope>
    <source>
        <strain evidence="4">ATCC 43663 / 163K / NCTC 11711</strain>
    </source>
</reference>
<dbReference type="InterPro" id="IPR003156">
    <property type="entry name" value="DHHA1_dom"/>
</dbReference>
<dbReference type="Gene3D" id="3.90.1640.10">
    <property type="entry name" value="inorganic pyrophosphatase (n-terminal core)"/>
    <property type="match status" value="1"/>
</dbReference>
<dbReference type="PANTHER" id="PTHR47618:SF1">
    <property type="entry name" value="BIFUNCTIONAL OLIGORIBONUCLEASE AND PAP PHOSPHATASE NRNA"/>
    <property type="match status" value="1"/>
</dbReference>
<dbReference type="InterPro" id="IPR038763">
    <property type="entry name" value="DHH_sf"/>
</dbReference>
<organism evidence="3 4">
    <name type="scientific">Mycoplasma mobile (strain ATCC 43663 / 163K / NCTC 11711)</name>
    <name type="common">Mesomycoplasma mobile</name>
    <dbReference type="NCBI Taxonomy" id="267748"/>
    <lineage>
        <taxon>Bacteria</taxon>
        <taxon>Bacillati</taxon>
        <taxon>Mycoplasmatota</taxon>
        <taxon>Mycoplasmoidales</taxon>
        <taxon>Metamycoplasmataceae</taxon>
        <taxon>Mesomycoplasma</taxon>
    </lineage>
</organism>
<feature type="domain" description="DHHA1" evidence="2">
    <location>
        <begin position="237"/>
        <end position="314"/>
    </location>
</feature>
<protein>
    <submittedName>
        <fullName evidence="3">Mgpa-like protein</fullName>
    </submittedName>
</protein>
<dbReference type="SUPFAM" id="SSF64182">
    <property type="entry name" value="DHH phosphoesterases"/>
    <property type="match status" value="1"/>
</dbReference>
<dbReference type="STRING" id="267748.MMOB0670"/>
<dbReference type="Pfam" id="PF02272">
    <property type="entry name" value="DHHA1"/>
    <property type="match status" value="1"/>
</dbReference>
<dbReference type="KEGG" id="mmo:MMOB0670"/>
<proteinExistence type="predicted"/>
<dbReference type="eggNOG" id="COG0618">
    <property type="taxonomic scope" value="Bacteria"/>
</dbReference>
<evidence type="ECO:0000259" key="1">
    <source>
        <dbReference type="Pfam" id="PF01368"/>
    </source>
</evidence>
<keyword evidence="4" id="KW-1185">Reference proteome</keyword>
<dbReference type="Pfam" id="PF01368">
    <property type="entry name" value="DHH"/>
    <property type="match status" value="1"/>
</dbReference>
<evidence type="ECO:0000313" key="4">
    <source>
        <dbReference type="Proteomes" id="UP000009072"/>
    </source>
</evidence>
<feature type="domain" description="DDH" evidence="1">
    <location>
        <begin position="17"/>
        <end position="159"/>
    </location>
</feature>
<dbReference type="InterPro" id="IPR051319">
    <property type="entry name" value="Oligoribo/pAp-PDE_c-di-AMP_PDE"/>
</dbReference>
<dbReference type="Proteomes" id="UP000009072">
    <property type="component" value="Chromosome"/>
</dbReference>
<name>Q6KIM3_MYCM1</name>
<dbReference type="EMBL" id="AE017308">
    <property type="protein sequence ID" value="AAT27553.1"/>
    <property type="molecule type" value="Genomic_DNA"/>
</dbReference>
<dbReference type="HOGENOM" id="CLU_039720_1_0_14"/>
<dbReference type="GO" id="GO:0003676">
    <property type="term" value="F:nucleic acid binding"/>
    <property type="evidence" value="ECO:0007669"/>
    <property type="project" value="InterPro"/>
</dbReference>
<dbReference type="PANTHER" id="PTHR47618">
    <property type="entry name" value="BIFUNCTIONAL OLIGORIBONUCLEASE AND PAP PHOSPHATASE NRNA"/>
    <property type="match status" value="1"/>
</dbReference>
<dbReference type="RefSeq" id="WP_011264587.1">
    <property type="nucleotide sequence ID" value="NC_006908.1"/>
</dbReference>
<evidence type="ECO:0000259" key="2">
    <source>
        <dbReference type="Pfam" id="PF02272"/>
    </source>
</evidence>
<dbReference type="AlphaFoldDB" id="Q6KIM3"/>
<evidence type="ECO:0000313" key="3">
    <source>
        <dbReference type="EMBL" id="AAT27553.1"/>
    </source>
</evidence>
<dbReference type="OrthoDB" id="9803668at2"/>